<protein>
    <submittedName>
        <fullName evidence="7">Protease</fullName>
    </submittedName>
</protein>
<evidence type="ECO:0000313" key="8">
    <source>
        <dbReference type="Proteomes" id="UP000516361"/>
    </source>
</evidence>
<proteinExistence type="predicted"/>
<evidence type="ECO:0000256" key="3">
    <source>
        <dbReference type="ARBA" id="ARBA00022989"/>
    </source>
</evidence>
<evidence type="ECO:0000259" key="6">
    <source>
        <dbReference type="Pfam" id="PF01957"/>
    </source>
</evidence>
<dbReference type="Gene3D" id="2.40.50.140">
    <property type="entry name" value="Nucleic acid-binding proteins"/>
    <property type="match status" value="1"/>
</dbReference>
<evidence type="ECO:0000256" key="1">
    <source>
        <dbReference type="ARBA" id="ARBA00004141"/>
    </source>
</evidence>
<evidence type="ECO:0000256" key="4">
    <source>
        <dbReference type="ARBA" id="ARBA00023136"/>
    </source>
</evidence>
<keyword evidence="7" id="KW-0645">Protease</keyword>
<dbReference type="PANTHER" id="PTHR33507:SF3">
    <property type="entry name" value="INNER MEMBRANE PROTEIN YBBJ"/>
    <property type="match status" value="1"/>
</dbReference>
<dbReference type="InParanoid" id="A0A7G1G816"/>
<dbReference type="AlphaFoldDB" id="A0A7G1G816"/>
<dbReference type="InterPro" id="IPR052165">
    <property type="entry name" value="Membrane_assoc_protease"/>
</dbReference>
<dbReference type="KEGG" id="ocy:OSSY52_14950"/>
<dbReference type="PANTHER" id="PTHR33507">
    <property type="entry name" value="INNER MEMBRANE PROTEIN YBBJ"/>
    <property type="match status" value="1"/>
</dbReference>
<keyword evidence="3 5" id="KW-1133">Transmembrane helix</keyword>
<accession>A0A7G1G816</accession>
<evidence type="ECO:0000256" key="5">
    <source>
        <dbReference type="SAM" id="Phobius"/>
    </source>
</evidence>
<dbReference type="SUPFAM" id="SSF141322">
    <property type="entry name" value="NfeD domain-like"/>
    <property type="match status" value="1"/>
</dbReference>
<name>A0A7G1G816_9BACT</name>
<comment type="subcellular location">
    <subcellularLocation>
        <location evidence="1">Membrane</location>
        <topology evidence="1">Multi-pass membrane protein</topology>
    </subcellularLocation>
</comment>
<reference evidence="7 8" key="1">
    <citation type="submission" date="2018-06" db="EMBL/GenBank/DDBJ databases">
        <title>Genome sequencing of Oceanotoga sp. sy52.</title>
        <authorList>
            <person name="Mori K."/>
        </authorList>
    </citation>
    <scope>NUCLEOTIDE SEQUENCE [LARGE SCALE GENOMIC DNA]</scope>
    <source>
        <strain evidence="8">sy52</strain>
    </source>
</reference>
<feature type="transmembrane region" description="Helical" evidence="5">
    <location>
        <begin position="7"/>
        <end position="31"/>
    </location>
</feature>
<dbReference type="InterPro" id="IPR002810">
    <property type="entry name" value="NfeD-like_C"/>
</dbReference>
<dbReference type="GO" id="GO:0006508">
    <property type="term" value="P:proteolysis"/>
    <property type="evidence" value="ECO:0007669"/>
    <property type="project" value="UniProtKB-KW"/>
</dbReference>
<keyword evidence="4 5" id="KW-0472">Membrane</keyword>
<keyword evidence="2 5" id="KW-0812">Transmembrane</keyword>
<evidence type="ECO:0000256" key="2">
    <source>
        <dbReference type="ARBA" id="ARBA00022692"/>
    </source>
</evidence>
<keyword evidence="7" id="KW-0378">Hydrolase</keyword>
<organism evidence="7 8">
    <name type="scientific">Tepiditoga spiralis</name>
    <dbReference type="NCBI Taxonomy" id="2108365"/>
    <lineage>
        <taxon>Bacteria</taxon>
        <taxon>Thermotogati</taxon>
        <taxon>Thermotogota</taxon>
        <taxon>Thermotogae</taxon>
        <taxon>Petrotogales</taxon>
        <taxon>Petrotogaceae</taxon>
        <taxon>Tepiditoga</taxon>
    </lineage>
</organism>
<sequence length="144" mass="16705">MEQWGMWIILAIIFAVAELLTPSFFFLWFAIGSSISAITSIFVESITINIILFLITSFLLWISTRKIVKKLYKSGDKRNLYQEELNGKKGSVILVNKDEEYILVKVEGEEWKAHCDEINKMKIGDKVEVIKRESNILKVKKEEM</sequence>
<dbReference type="EMBL" id="AP018712">
    <property type="protein sequence ID" value="BBE31354.1"/>
    <property type="molecule type" value="Genomic_DNA"/>
</dbReference>
<dbReference type="Proteomes" id="UP000516361">
    <property type="component" value="Chromosome"/>
</dbReference>
<dbReference type="InterPro" id="IPR012340">
    <property type="entry name" value="NA-bd_OB-fold"/>
</dbReference>
<dbReference type="GO" id="GO:0008233">
    <property type="term" value="F:peptidase activity"/>
    <property type="evidence" value="ECO:0007669"/>
    <property type="project" value="UniProtKB-KW"/>
</dbReference>
<feature type="transmembrane region" description="Helical" evidence="5">
    <location>
        <begin position="37"/>
        <end position="62"/>
    </location>
</feature>
<evidence type="ECO:0000313" key="7">
    <source>
        <dbReference type="EMBL" id="BBE31354.1"/>
    </source>
</evidence>
<keyword evidence="8" id="KW-1185">Reference proteome</keyword>
<dbReference type="RefSeq" id="WP_190613835.1">
    <property type="nucleotide sequence ID" value="NZ_AP018712.1"/>
</dbReference>
<dbReference type="Pfam" id="PF01957">
    <property type="entry name" value="NfeD"/>
    <property type="match status" value="1"/>
</dbReference>
<feature type="domain" description="NfeD-like C-terminal" evidence="6">
    <location>
        <begin position="83"/>
        <end position="141"/>
    </location>
</feature>
<dbReference type="GO" id="GO:0005886">
    <property type="term" value="C:plasma membrane"/>
    <property type="evidence" value="ECO:0007669"/>
    <property type="project" value="TreeGrafter"/>
</dbReference>
<gene>
    <name evidence="7" type="ORF">OSSY52_14950</name>
</gene>